<keyword evidence="4" id="KW-1185">Reference proteome</keyword>
<accession>A0A249KG97</accession>
<dbReference type="Pfam" id="PF11239">
    <property type="entry name" value="DUF3040"/>
    <property type="match status" value="1"/>
</dbReference>
<dbReference type="AlphaFoldDB" id="A0A249KG97"/>
<evidence type="ECO:0000256" key="1">
    <source>
        <dbReference type="SAM" id="MobiDB-lite"/>
    </source>
</evidence>
<dbReference type="OrthoDB" id="5244024at2"/>
<name>A0A249KG97_9ACTN</name>
<feature type="transmembrane region" description="Helical" evidence="2">
    <location>
        <begin position="41"/>
        <end position="60"/>
    </location>
</feature>
<dbReference type="RefSeq" id="WP_095673417.1">
    <property type="nucleotide sequence ID" value="NZ_CP016773.1"/>
</dbReference>
<feature type="compositionally biased region" description="Basic and acidic residues" evidence="1">
    <location>
        <begin position="105"/>
        <end position="117"/>
    </location>
</feature>
<organism evidence="3 4">
    <name type="scientific">Candidatus Planktophila sulfonica</name>
    <dbReference type="NCBI Taxonomy" id="1884904"/>
    <lineage>
        <taxon>Bacteria</taxon>
        <taxon>Bacillati</taxon>
        <taxon>Actinomycetota</taxon>
        <taxon>Actinomycetes</taxon>
        <taxon>Candidatus Nanopelagicales</taxon>
        <taxon>Candidatus Nanopelagicaceae</taxon>
        <taxon>Candidatus Planktophila</taxon>
    </lineage>
</organism>
<keyword evidence="2" id="KW-0472">Membrane</keyword>
<dbReference type="InterPro" id="IPR021401">
    <property type="entry name" value="DUF3040"/>
</dbReference>
<proteinExistence type="predicted"/>
<feature type="transmembrane region" description="Helical" evidence="2">
    <location>
        <begin position="66"/>
        <end position="86"/>
    </location>
</feature>
<evidence type="ECO:0000313" key="4">
    <source>
        <dbReference type="Proteomes" id="UP000217215"/>
    </source>
</evidence>
<feature type="region of interest" description="Disordered" evidence="1">
    <location>
        <begin position="88"/>
        <end position="117"/>
    </location>
</feature>
<gene>
    <name evidence="3" type="ORF">A1sIA56_02665</name>
</gene>
<evidence type="ECO:0000256" key="2">
    <source>
        <dbReference type="SAM" id="Phobius"/>
    </source>
</evidence>
<keyword evidence="2" id="KW-1133">Transmembrane helix</keyword>
<dbReference type="EMBL" id="CP016773">
    <property type="protein sequence ID" value="ASY15823.1"/>
    <property type="molecule type" value="Genomic_DNA"/>
</dbReference>
<reference evidence="3 4" key="1">
    <citation type="submission" date="2016-07" db="EMBL/GenBank/DDBJ databases">
        <title>High microdiversification within the ubiquitous acI lineage of Actinobacteria.</title>
        <authorList>
            <person name="Neuenschwander S.M."/>
            <person name="Salcher M."/>
            <person name="Ghai R."/>
            <person name="Pernthaler J."/>
        </authorList>
    </citation>
    <scope>NUCLEOTIDE SEQUENCE [LARGE SCALE GENOMIC DNA]</scope>
    <source>
        <strain evidence="3">MMS-IA-56</strain>
    </source>
</reference>
<dbReference type="Proteomes" id="UP000217215">
    <property type="component" value="Chromosome"/>
</dbReference>
<protein>
    <submittedName>
        <fullName evidence="3">DUF3040 domain-containing protein</fullName>
    </submittedName>
</protein>
<feature type="compositionally biased region" description="Polar residues" evidence="1">
    <location>
        <begin position="88"/>
        <end position="103"/>
    </location>
</feature>
<evidence type="ECO:0000313" key="3">
    <source>
        <dbReference type="EMBL" id="ASY15823.1"/>
    </source>
</evidence>
<sequence>MALSDRERRLLAEMEAALATDDPRLESRLGATTLAPARPRLLLGAAATLAGIAILFGGLISKTTPIGVAGFLVALFGVLTLVRSLGSITKGSPRTKAPRTSLSARLEERWNRRDFQQ</sequence>
<keyword evidence="2" id="KW-0812">Transmembrane</keyword>
<dbReference type="KEGG" id="psuf:A1sIA56_02665"/>